<feature type="non-terminal residue" evidence="7">
    <location>
        <position position="1"/>
    </location>
</feature>
<evidence type="ECO:0000313" key="7">
    <source>
        <dbReference type="EMBL" id="CAH3124630.1"/>
    </source>
</evidence>
<feature type="transmembrane region" description="Helical" evidence="5">
    <location>
        <begin position="144"/>
        <end position="166"/>
    </location>
</feature>
<dbReference type="Gene3D" id="1.20.1070.10">
    <property type="entry name" value="Rhodopsin 7-helix transmembrane proteins"/>
    <property type="match status" value="2"/>
</dbReference>
<dbReference type="PROSITE" id="PS50261">
    <property type="entry name" value="G_PROTEIN_RECEP_F2_4"/>
    <property type="match status" value="1"/>
</dbReference>
<evidence type="ECO:0000256" key="1">
    <source>
        <dbReference type="ARBA" id="ARBA00004141"/>
    </source>
</evidence>
<dbReference type="InterPro" id="IPR000832">
    <property type="entry name" value="GPCR_2_secretin-like"/>
</dbReference>
<dbReference type="EMBL" id="CALNXJ010000020">
    <property type="protein sequence ID" value="CAH3124630.1"/>
    <property type="molecule type" value="Genomic_DNA"/>
</dbReference>
<gene>
    <name evidence="7" type="ORF">PMEA_00011399</name>
</gene>
<dbReference type="AlphaFoldDB" id="A0AAU9WSR4"/>
<protein>
    <recommendedName>
        <fullName evidence="6">G-protein coupled receptors family 2 profile 2 domain-containing protein</fullName>
    </recommendedName>
</protein>
<feature type="transmembrane region" description="Helical" evidence="5">
    <location>
        <begin position="71"/>
        <end position="91"/>
    </location>
</feature>
<feature type="transmembrane region" description="Helical" evidence="5">
    <location>
        <begin position="36"/>
        <end position="59"/>
    </location>
</feature>
<comment type="subcellular location">
    <subcellularLocation>
        <location evidence="1">Membrane</location>
        <topology evidence="1">Multi-pass membrane protein</topology>
    </subcellularLocation>
</comment>
<keyword evidence="4 5" id="KW-0472">Membrane</keyword>
<accession>A0AAU9WSR4</accession>
<keyword evidence="3 5" id="KW-1133">Transmembrane helix</keyword>
<dbReference type="InterPro" id="IPR017981">
    <property type="entry name" value="GPCR_2-like_7TM"/>
</dbReference>
<proteinExistence type="predicted"/>
<dbReference type="GO" id="GO:0007166">
    <property type="term" value="P:cell surface receptor signaling pathway"/>
    <property type="evidence" value="ECO:0007669"/>
    <property type="project" value="InterPro"/>
</dbReference>
<dbReference type="Pfam" id="PF00002">
    <property type="entry name" value="7tm_2"/>
    <property type="match status" value="1"/>
</dbReference>
<evidence type="ECO:0000259" key="6">
    <source>
        <dbReference type="PROSITE" id="PS50261"/>
    </source>
</evidence>
<comment type="caution">
    <text evidence="7">The sequence shown here is derived from an EMBL/GenBank/DDBJ whole genome shotgun (WGS) entry which is preliminary data.</text>
</comment>
<keyword evidence="2 5" id="KW-0812">Transmembrane</keyword>
<dbReference type="GO" id="GO:0005886">
    <property type="term" value="C:plasma membrane"/>
    <property type="evidence" value="ECO:0007669"/>
    <property type="project" value="TreeGrafter"/>
</dbReference>
<evidence type="ECO:0000256" key="5">
    <source>
        <dbReference type="SAM" id="Phobius"/>
    </source>
</evidence>
<name>A0AAU9WSR4_9CNID</name>
<feature type="transmembrane region" description="Helical" evidence="5">
    <location>
        <begin position="103"/>
        <end position="124"/>
    </location>
</feature>
<dbReference type="PANTHER" id="PTHR12011">
    <property type="entry name" value="ADHESION G-PROTEIN COUPLED RECEPTOR"/>
    <property type="match status" value="1"/>
</dbReference>
<sequence>ISYSQANDAVSELSSLNITSNNSLQLSQKDEDILEIITYLGLSLSIIGMILTIIMYSLFADVHEPLTQIRLSLAASLGAGQISFFAGMHAMDNPAICITAAVLTQYFLMAAFCWMLVEGIYFYLLIVKVYNISNSCWLSSTYDLIWIFVAFLTATGVLGSFILARVTRELIKLQQTGADKIQRVRLGIRTCVLMIPLLGITWLFGLLSPLHKAFTYIFTILNSTQIRERLRGKIKILKIGQIRARMKVRMNAVSPSPNNRNSTKKNVKMNPTGGGAVWATKLHPFSEWVDELK</sequence>
<dbReference type="Proteomes" id="UP001159428">
    <property type="component" value="Unassembled WGS sequence"/>
</dbReference>
<dbReference type="PANTHER" id="PTHR12011:SF347">
    <property type="entry name" value="FI21270P1-RELATED"/>
    <property type="match status" value="1"/>
</dbReference>
<evidence type="ECO:0000313" key="8">
    <source>
        <dbReference type="Proteomes" id="UP001159428"/>
    </source>
</evidence>
<feature type="domain" description="G-protein coupled receptors family 2 profile 2" evidence="6">
    <location>
        <begin position="34"/>
        <end position="155"/>
    </location>
</feature>
<evidence type="ECO:0000256" key="3">
    <source>
        <dbReference type="ARBA" id="ARBA00022989"/>
    </source>
</evidence>
<evidence type="ECO:0000256" key="4">
    <source>
        <dbReference type="ARBA" id="ARBA00023136"/>
    </source>
</evidence>
<reference evidence="7 8" key="1">
    <citation type="submission" date="2022-05" db="EMBL/GenBank/DDBJ databases">
        <authorList>
            <consortium name="Genoscope - CEA"/>
            <person name="William W."/>
        </authorList>
    </citation>
    <scope>NUCLEOTIDE SEQUENCE [LARGE SCALE GENOMIC DNA]</scope>
</reference>
<dbReference type="GO" id="GO:0004930">
    <property type="term" value="F:G protein-coupled receptor activity"/>
    <property type="evidence" value="ECO:0007669"/>
    <property type="project" value="InterPro"/>
</dbReference>
<dbReference type="PRINTS" id="PR00249">
    <property type="entry name" value="GPCRSECRETIN"/>
</dbReference>
<organism evidence="7 8">
    <name type="scientific">Pocillopora meandrina</name>
    <dbReference type="NCBI Taxonomy" id="46732"/>
    <lineage>
        <taxon>Eukaryota</taxon>
        <taxon>Metazoa</taxon>
        <taxon>Cnidaria</taxon>
        <taxon>Anthozoa</taxon>
        <taxon>Hexacorallia</taxon>
        <taxon>Scleractinia</taxon>
        <taxon>Astrocoeniina</taxon>
        <taxon>Pocilloporidae</taxon>
        <taxon>Pocillopora</taxon>
    </lineage>
</organism>
<feature type="transmembrane region" description="Helical" evidence="5">
    <location>
        <begin position="186"/>
        <end position="207"/>
    </location>
</feature>
<keyword evidence="8" id="KW-1185">Reference proteome</keyword>
<evidence type="ECO:0000256" key="2">
    <source>
        <dbReference type="ARBA" id="ARBA00022692"/>
    </source>
</evidence>